<name>A0AC35TTB3_9BILA</name>
<dbReference type="Proteomes" id="UP000095286">
    <property type="component" value="Unplaced"/>
</dbReference>
<sequence>MLRKTLVQAGRIIFELGSGRYPQLQHNLKRLGTNRVPALIFAASLSTQVDEESVANSKKIDTVKSTCCGIPKSFGKNEKPIRTYDQGLFGDDACFSIQVNETTHVTGVADGVGGWRKHGVDPSAFSSTLMKLCYEIAESGNFDPSRPDLLMEDAFQTLIVSSNPKPVGSSTACVLIIHKSMLYSANLGDSGFLVWRGDKIVYKSTEQTHYFNAPYQLCLPPEQEGRKGFITDMPKHADLEQIPVQSGDVILLATDGLWDNLPEKTICKLLQLVDPESEGSLQNICNSITLCARQLSLDESHISPFCEKASQQGYGKMTGGKIDDITCLLLIVK</sequence>
<dbReference type="WBParaSite" id="RSKR_0000418400.1">
    <property type="protein sequence ID" value="RSKR_0000418400.1"/>
    <property type="gene ID" value="RSKR_0000418400"/>
</dbReference>
<evidence type="ECO:0000313" key="1">
    <source>
        <dbReference type="Proteomes" id="UP000095286"/>
    </source>
</evidence>
<proteinExistence type="predicted"/>
<organism evidence="1 2">
    <name type="scientific">Rhabditophanes sp. KR3021</name>
    <dbReference type="NCBI Taxonomy" id="114890"/>
    <lineage>
        <taxon>Eukaryota</taxon>
        <taxon>Metazoa</taxon>
        <taxon>Ecdysozoa</taxon>
        <taxon>Nematoda</taxon>
        <taxon>Chromadorea</taxon>
        <taxon>Rhabditida</taxon>
        <taxon>Tylenchina</taxon>
        <taxon>Panagrolaimomorpha</taxon>
        <taxon>Strongyloidoidea</taxon>
        <taxon>Alloionematidae</taxon>
        <taxon>Rhabditophanes</taxon>
    </lineage>
</organism>
<protein>
    <submittedName>
        <fullName evidence="2">Protein phosphatase</fullName>
    </submittedName>
</protein>
<accession>A0AC35TTB3</accession>
<reference evidence="2" key="1">
    <citation type="submission" date="2016-11" db="UniProtKB">
        <authorList>
            <consortium name="WormBaseParasite"/>
        </authorList>
    </citation>
    <scope>IDENTIFICATION</scope>
    <source>
        <strain evidence="2">KR3021</strain>
    </source>
</reference>
<evidence type="ECO:0000313" key="2">
    <source>
        <dbReference type="WBParaSite" id="RSKR_0000418400.1"/>
    </source>
</evidence>